<dbReference type="RefSeq" id="WP_075081052.1">
    <property type="nucleotide sequence ID" value="NZ_BDCO01000003.1"/>
</dbReference>
<evidence type="ECO:0000256" key="3">
    <source>
        <dbReference type="SAM" id="MobiDB-lite"/>
    </source>
</evidence>
<dbReference type="SMART" id="SM00560">
    <property type="entry name" value="LamGL"/>
    <property type="match status" value="1"/>
</dbReference>
<gene>
    <name evidence="6" type="ORF">TSACC_3284</name>
</gene>
<organism evidence="6 7">
    <name type="scientific">Terrimicrobium sacchariphilum</name>
    <dbReference type="NCBI Taxonomy" id="690879"/>
    <lineage>
        <taxon>Bacteria</taxon>
        <taxon>Pseudomonadati</taxon>
        <taxon>Verrucomicrobiota</taxon>
        <taxon>Terrimicrobiia</taxon>
        <taxon>Terrimicrobiales</taxon>
        <taxon>Terrimicrobiaceae</taxon>
        <taxon>Terrimicrobium</taxon>
    </lineage>
</organism>
<dbReference type="Proteomes" id="UP000076023">
    <property type="component" value="Unassembled WGS sequence"/>
</dbReference>
<evidence type="ECO:0000259" key="5">
    <source>
        <dbReference type="SMART" id="SM00560"/>
    </source>
</evidence>
<feature type="domain" description="LamG-like jellyroll fold" evidence="5">
    <location>
        <begin position="172"/>
        <end position="306"/>
    </location>
</feature>
<evidence type="ECO:0000313" key="6">
    <source>
        <dbReference type="EMBL" id="GAT35220.1"/>
    </source>
</evidence>
<dbReference type="InterPro" id="IPR013320">
    <property type="entry name" value="ConA-like_dom_sf"/>
</dbReference>
<dbReference type="STRING" id="690879.TSACC_3284"/>
<reference evidence="7" key="1">
    <citation type="journal article" date="2017" name="Genome Announc.">
        <title>Draft Genome Sequence of Terrimicrobium sacchariphilum NM-5T, a Facultative Anaerobic Soil Bacterium of the Class Spartobacteria.</title>
        <authorList>
            <person name="Qiu Y.L."/>
            <person name="Tourlousse D.M."/>
            <person name="Matsuura N."/>
            <person name="Ohashi A."/>
            <person name="Sekiguchi Y."/>
        </authorList>
    </citation>
    <scope>NUCLEOTIDE SEQUENCE [LARGE SCALE GENOMIC DNA]</scope>
    <source>
        <strain evidence="7">NM-5</strain>
    </source>
</reference>
<dbReference type="InParanoid" id="A0A146GD22"/>
<accession>A0A146GD22</accession>
<name>A0A146GD22_TERSA</name>
<sequence>MVRYLRLPMVALLVSSSLMANPPGNLELHLAFDEPSGTPQIQDTSGKNRNGRTNESTDGNGVPTTQTVQVSPGGRYRLLTQGYLSNRPMEVTLIPRGETGIPLSAGADFEVVGGAIRLLRQDIPANSKLSYTYYYENAPLPHQPGIEGNALEFDGINDWIDIQWNEPLDLSAGLTISAWINPEKRRSPIELLFKIEDGAGLSFYENTLAFLFAGSFRGSDPKSDRVSFKNFTRPVGEWTHIAVVTNGSDIRLYVNGVEVDSALGVLQGASPTPPQSTSIRIGGGMSYNYKGLLDDLRIYSTALDPAEIAALAKPAK</sequence>
<keyword evidence="2" id="KW-1015">Disulfide bond</keyword>
<protein>
    <submittedName>
        <fullName evidence="6">Concanavalin A-like lectin/glucanases superfamily protein</fullName>
    </submittedName>
</protein>
<dbReference type="SUPFAM" id="SSF49899">
    <property type="entry name" value="Concanavalin A-like lectins/glucanases"/>
    <property type="match status" value="1"/>
</dbReference>
<feature type="chain" id="PRO_5007524703" evidence="4">
    <location>
        <begin position="21"/>
        <end position="316"/>
    </location>
</feature>
<dbReference type="PANTHER" id="PTHR42535">
    <property type="entry name" value="OOKINETE PROTEIN, PUTATIVE-RELATED"/>
    <property type="match status" value="1"/>
</dbReference>
<keyword evidence="7" id="KW-1185">Reference proteome</keyword>
<feature type="signal peptide" evidence="4">
    <location>
        <begin position="1"/>
        <end position="20"/>
    </location>
</feature>
<dbReference type="AlphaFoldDB" id="A0A146GD22"/>
<evidence type="ECO:0000313" key="7">
    <source>
        <dbReference type="Proteomes" id="UP000076023"/>
    </source>
</evidence>
<keyword evidence="1 4" id="KW-0732">Signal</keyword>
<dbReference type="GO" id="GO:0030246">
    <property type="term" value="F:carbohydrate binding"/>
    <property type="evidence" value="ECO:0007669"/>
    <property type="project" value="UniProtKB-KW"/>
</dbReference>
<dbReference type="Pfam" id="PF13385">
    <property type="entry name" value="Laminin_G_3"/>
    <property type="match status" value="1"/>
</dbReference>
<proteinExistence type="predicted"/>
<comment type="caution">
    <text evidence="6">The sequence shown here is derived from an EMBL/GenBank/DDBJ whole genome shotgun (WGS) entry which is preliminary data.</text>
</comment>
<dbReference type="Gene3D" id="2.60.120.200">
    <property type="match status" value="1"/>
</dbReference>
<evidence type="ECO:0000256" key="4">
    <source>
        <dbReference type="SAM" id="SignalP"/>
    </source>
</evidence>
<feature type="region of interest" description="Disordered" evidence="3">
    <location>
        <begin position="29"/>
        <end position="65"/>
    </location>
</feature>
<evidence type="ECO:0000256" key="1">
    <source>
        <dbReference type="ARBA" id="ARBA00022729"/>
    </source>
</evidence>
<dbReference type="OrthoDB" id="196159at2"/>
<evidence type="ECO:0000256" key="2">
    <source>
        <dbReference type="ARBA" id="ARBA00023157"/>
    </source>
</evidence>
<dbReference type="InterPro" id="IPR006558">
    <property type="entry name" value="LamG-like"/>
</dbReference>
<feature type="compositionally biased region" description="Polar residues" evidence="3">
    <location>
        <begin position="37"/>
        <end position="65"/>
    </location>
</feature>
<dbReference type="PANTHER" id="PTHR42535:SF2">
    <property type="entry name" value="CHROMOSOME UNDETERMINED SCAFFOLD_146, WHOLE GENOME SHOTGUN SEQUENCE"/>
    <property type="match status" value="1"/>
</dbReference>
<dbReference type="EMBL" id="BDCO01000003">
    <property type="protein sequence ID" value="GAT35220.1"/>
    <property type="molecule type" value="Genomic_DNA"/>
</dbReference>
<keyword evidence="6" id="KW-0430">Lectin</keyword>